<keyword evidence="3" id="KW-1003">Cell membrane</keyword>
<evidence type="ECO:0000259" key="8">
    <source>
        <dbReference type="PROSITE" id="PS50850"/>
    </source>
</evidence>
<evidence type="ECO:0000256" key="1">
    <source>
        <dbReference type="ARBA" id="ARBA00004651"/>
    </source>
</evidence>
<dbReference type="PROSITE" id="PS50850">
    <property type="entry name" value="MFS"/>
    <property type="match status" value="1"/>
</dbReference>
<evidence type="ECO:0000256" key="6">
    <source>
        <dbReference type="ARBA" id="ARBA00023136"/>
    </source>
</evidence>
<feature type="transmembrane region" description="Helical" evidence="7">
    <location>
        <begin position="91"/>
        <end position="110"/>
    </location>
</feature>
<feature type="transmembrane region" description="Helical" evidence="7">
    <location>
        <begin position="116"/>
        <end position="134"/>
    </location>
</feature>
<dbReference type="Pfam" id="PF05977">
    <property type="entry name" value="MFS_3"/>
    <property type="match status" value="1"/>
</dbReference>
<dbReference type="PANTHER" id="PTHR23513:SF11">
    <property type="entry name" value="STAPHYLOFERRIN A TRANSPORTER"/>
    <property type="match status" value="1"/>
</dbReference>
<gene>
    <name evidence="9" type="ORF">UFOPK3772_01350</name>
</gene>
<proteinExistence type="predicted"/>
<feature type="transmembrane region" description="Helical" evidence="7">
    <location>
        <begin position="184"/>
        <end position="203"/>
    </location>
</feature>
<dbReference type="PANTHER" id="PTHR23513">
    <property type="entry name" value="INTEGRAL MEMBRANE EFFLUX PROTEIN-RELATED"/>
    <property type="match status" value="1"/>
</dbReference>
<feature type="transmembrane region" description="Helical" evidence="7">
    <location>
        <begin position="28"/>
        <end position="52"/>
    </location>
</feature>
<dbReference type="Gene3D" id="1.20.1250.20">
    <property type="entry name" value="MFS general substrate transporter like domains"/>
    <property type="match status" value="1"/>
</dbReference>
<feature type="transmembrane region" description="Helical" evidence="7">
    <location>
        <begin position="267"/>
        <end position="289"/>
    </location>
</feature>
<dbReference type="GO" id="GO:0022857">
    <property type="term" value="F:transmembrane transporter activity"/>
    <property type="evidence" value="ECO:0007669"/>
    <property type="project" value="InterPro"/>
</dbReference>
<feature type="transmembrane region" description="Helical" evidence="7">
    <location>
        <begin position="364"/>
        <end position="382"/>
    </location>
</feature>
<comment type="subcellular location">
    <subcellularLocation>
        <location evidence="1">Cell membrane</location>
        <topology evidence="1">Multi-pass membrane protein</topology>
    </subcellularLocation>
</comment>
<dbReference type="InterPro" id="IPR020846">
    <property type="entry name" value="MFS_dom"/>
</dbReference>
<name>A0A6J7JYZ0_9ZZZZ</name>
<feature type="domain" description="Major facilitator superfamily (MFS) profile" evidence="8">
    <location>
        <begin position="25"/>
        <end position="413"/>
    </location>
</feature>
<dbReference type="EMBL" id="CAFBNE010000037">
    <property type="protein sequence ID" value="CAB4947949.1"/>
    <property type="molecule type" value="Genomic_DNA"/>
</dbReference>
<keyword evidence="5 7" id="KW-1133">Transmembrane helix</keyword>
<evidence type="ECO:0000256" key="4">
    <source>
        <dbReference type="ARBA" id="ARBA00022692"/>
    </source>
</evidence>
<evidence type="ECO:0000256" key="3">
    <source>
        <dbReference type="ARBA" id="ARBA00022475"/>
    </source>
</evidence>
<evidence type="ECO:0000313" key="9">
    <source>
        <dbReference type="EMBL" id="CAB4947949.1"/>
    </source>
</evidence>
<dbReference type="InterPro" id="IPR036259">
    <property type="entry name" value="MFS_trans_sf"/>
</dbReference>
<protein>
    <submittedName>
        <fullName evidence="9">Unannotated protein</fullName>
    </submittedName>
</protein>
<evidence type="ECO:0000256" key="7">
    <source>
        <dbReference type="SAM" id="Phobius"/>
    </source>
</evidence>
<accession>A0A6J7JYZ0</accession>
<keyword evidence="6 7" id="KW-0472">Membrane</keyword>
<dbReference type="InterPro" id="IPR010290">
    <property type="entry name" value="TM_effector"/>
</dbReference>
<evidence type="ECO:0000256" key="2">
    <source>
        <dbReference type="ARBA" id="ARBA00022448"/>
    </source>
</evidence>
<reference evidence="9" key="1">
    <citation type="submission" date="2020-05" db="EMBL/GenBank/DDBJ databases">
        <authorList>
            <person name="Chiriac C."/>
            <person name="Salcher M."/>
            <person name="Ghai R."/>
            <person name="Kavagutti S V."/>
        </authorList>
    </citation>
    <scope>NUCLEOTIDE SEQUENCE</scope>
</reference>
<feature type="transmembrane region" description="Helical" evidence="7">
    <location>
        <begin position="58"/>
        <end position="79"/>
    </location>
</feature>
<feature type="transmembrane region" description="Helical" evidence="7">
    <location>
        <begin position="388"/>
        <end position="408"/>
    </location>
</feature>
<feature type="transmembrane region" description="Helical" evidence="7">
    <location>
        <begin position="301"/>
        <end position="319"/>
    </location>
</feature>
<feature type="transmembrane region" description="Helical" evidence="7">
    <location>
        <begin position="325"/>
        <end position="352"/>
    </location>
</feature>
<sequence length="425" mass="45008">MTVATSEDSPPRGLRNAFRAFGHRDFRLFWSGALLSNTGAWLASLTIPYVIYQETGSALLVGLVAVFQFMPFLVSGPLGGVLADRHDRRRILLLMQTGLMLSSLLVWGVVASGVRQPLVIMGAVACTGVFAGLNMPSWQAFVNDLVPRDDLQSAVALNSFQFNAARAIGPAMAGVLIALVGPSWALLFNALSYLAVILALALIRTRPVITPDPDPGRVHTQFRATVRYVRSQPGIVMAIIISIIVGALVTPLFQFTVVFAGSVFDVGAVQLGLMNAAMGLGALIAIPFIAGWRQVLSLARIVRGSLFAIPFGIVGFALSPNATVALIPLALVGASFLALMSSCNTAVQMIVAPLLRGRVISVRIMFYTVSMPLGSIVMGTLSDQIGPRATVLGAGVLMMIAALGLTVAKGRLQLGRLDDPQDTDE</sequence>
<keyword evidence="4 7" id="KW-0812">Transmembrane</keyword>
<dbReference type="GO" id="GO:0005886">
    <property type="term" value="C:plasma membrane"/>
    <property type="evidence" value="ECO:0007669"/>
    <property type="project" value="UniProtKB-SubCell"/>
</dbReference>
<evidence type="ECO:0000256" key="5">
    <source>
        <dbReference type="ARBA" id="ARBA00022989"/>
    </source>
</evidence>
<feature type="transmembrane region" description="Helical" evidence="7">
    <location>
        <begin position="235"/>
        <end position="261"/>
    </location>
</feature>
<dbReference type="AlphaFoldDB" id="A0A6J7JYZ0"/>
<dbReference type="CDD" id="cd06173">
    <property type="entry name" value="MFS_MefA_like"/>
    <property type="match status" value="1"/>
</dbReference>
<organism evidence="9">
    <name type="scientific">freshwater metagenome</name>
    <dbReference type="NCBI Taxonomy" id="449393"/>
    <lineage>
        <taxon>unclassified sequences</taxon>
        <taxon>metagenomes</taxon>
        <taxon>ecological metagenomes</taxon>
    </lineage>
</organism>
<dbReference type="SUPFAM" id="SSF103473">
    <property type="entry name" value="MFS general substrate transporter"/>
    <property type="match status" value="1"/>
</dbReference>
<keyword evidence="2" id="KW-0813">Transport</keyword>